<feature type="signal peptide" evidence="1">
    <location>
        <begin position="1"/>
        <end position="18"/>
    </location>
</feature>
<accession>A0A9W6KA53</accession>
<evidence type="ECO:0000256" key="1">
    <source>
        <dbReference type="SAM" id="SignalP"/>
    </source>
</evidence>
<organism evidence="2 3">
    <name type="scientific">Pseudomonas turukhanskensis</name>
    <dbReference type="NCBI Taxonomy" id="1806536"/>
    <lineage>
        <taxon>Bacteria</taxon>
        <taxon>Pseudomonadati</taxon>
        <taxon>Pseudomonadota</taxon>
        <taxon>Gammaproteobacteria</taxon>
        <taxon>Pseudomonadales</taxon>
        <taxon>Pseudomonadaceae</taxon>
        <taxon>Pseudomonas</taxon>
    </lineage>
</organism>
<protein>
    <submittedName>
        <fullName evidence="2">Uncharacterized protein</fullName>
    </submittedName>
</protein>
<dbReference type="Proteomes" id="UP001143328">
    <property type="component" value="Unassembled WGS sequence"/>
</dbReference>
<sequence>MNVLVALAYLMVLPGAFAADLDPNVAAPAPWPVRQVEWRAVLAEIKSPVANLEARASREASLLHGTSEVAAEGLVDRIAGNDNYQLQPLQPFVANVGTSATLSTFVDTQRNQAVKQNGTLVNQPQPLRVGYSIVVTPSVQPGTPEGVVMSEVVVAQTLADGNAVHQANAYNKAGLREGDFQTLVWTTGNRQFLLVLRRKATGPF</sequence>
<gene>
    <name evidence="2" type="ORF">GCM10017655_33670</name>
</gene>
<dbReference type="RefSeq" id="WP_271196496.1">
    <property type="nucleotide sequence ID" value="NZ_BSFN01000010.1"/>
</dbReference>
<dbReference type="AlphaFoldDB" id="A0A9W6KA53"/>
<keyword evidence="1" id="KW-0732">Signal</keyword>
<comment type="caution">
    <text evidence="2">The sequence shown here is derived from an EMBL/GenBank/DDBJ whole genome shotgun (WGS) entry which is preliminary data.</text>
</comment>
<proteinExistence type="predicted"/>
<keyword evidence="3" id="KW-1185">Reference proteome</keyword>
<reference evidence="2" key="1">
    <citation type="journal article" date="2014" name="Int. J. Syst. Evol. Microbiol.">
        <title>Complete genome sequence of Corynebacterium casei LMG S-19264T (=DSM 44701T), isolated from a smear-ripened cheese.</title>
        <authorList>
            <consortium name="US DOE Joint Genome Institute (JGI-PGF)"/>
            <person name="Walter F."/>
            <person name="Albersmeier A."/>
            <person name="Kalinowski J."/>
            <person name="Ruckert C."/>
        </authorList>
    </citation>
    <scope>NUCLEOTIDE SEQUENCE</scope>
    <source>
        <strain evidence="2">VKM B-2935</strain>
    </source>
</reference>
<name>A0A9W6KA53_9PSED</name>
<evidence type="ECO:0000313" key="3">
    <source>
        <dbReference type="Proteomes" id="UP001143328"/>
    </source>
</evidence>
<reference evidence="2" key="2">
    <citation type="submission" date="2023-01" db="EMBL/GenBank/DDBJ databases">
        <authorList>
            <person name="Sun Q."/>
            <person name="Evtushenko L."/>
        </authorList>
    </citation>
    <scope>NUCLEOTIDE SEQUENCE</scope>
    <source>
        <strain evidence="2">VKM B-2935</strain>
    </source>
</reference>
<feature type="chain" id="PRO_5040827726" evidence="1">
    <location>
        <begin position="19"/>
        <end position="204"/>
    </location>
</feature>
<dbReference type="EMBL" id="BSFN01000010">
    <property type="protein sequence ID" value="GLK90304.1"/>
    <property type="molecule type" value="Genomic_DNA"/>
</dbReference>
<evidence type="ECO:0000313" key="2">
    <source>
        <dbReference type="EMBL" id="GLK90304.1"/>
    </source>
</evidence>